<dbReference type="SUPFAM" id="SSF48264">
    <property type="entry name" value="Cytochrome P450"/>
    <property type="match status" value="1"/>
</dbReference>
<dbReference type="PANTHER" id="PTHR24305:SF166">
    <property type="entry name" value="CYTOCHROME P450 12A4, MITOCHONDRIAL-RELATED"/>
    <property type="match status" value="1"/>
</dbReference>
<dbReference type="PRINTS" id="PR00463">
    <property type="entry name" value="EP450I"/>
</dbReference>
<dbReference type="EMBL" id="KZ992975">
    <property type="protein sequence ID" value="RKP06012.1"/>
    <property type="molecule type" value="Genomic_DNA"/>
</dbReference>
<name>A0A4P9XJU5_9FUNG</name>
<dbReference type="GO" id="GO:0020037">
    <property type="term" value="F:heme binding"/>
    <property type="evidence" value="ECO:0007669"/>
    <property type="project" value="InterPro"/>
</dbReference>
<keyword evidence="2" id="KW-0349">Heme</keyword>
<protein>
    <submittedName>
        <fullName evidence="4">Cytochrome P450</fullName>
    </submittedName>
</protein>
<sequence>MAEATLLWLDNLVSVVFTKEFILAVAVAWMVGGVLYHEYLSPLAKIPGPRPVVLSEYILLSTVYRQHFDEYIRSMHAKYGPVVRLAPKLVSIADPDAMSTFYNTPRFPKSALYAAFHNPTENIFSTQNIELHKKLRRLIAPSFSMSAVLAIEPLIVDAGTDKLSKRIAMHAERGDTFDLMAFLHHMTFDVIGAVSFGQSFGLQTGGDRAIINWIEDLLAMGILKLGLRRLFHPRFFPQLTGSTEKLVNFTRKVIYARRISGAKHNDILQRFIEAVDEETGDGLSEDQLIAESIIQLIAGTDTTAVTLTWTMHLLLENPNCMQRLYEELKDAIPDPDTEIHYADVKSLPYLDGVLHESLRMRPVSAAGSGRTVPEGGAYIAGHFIPEGTEISTSIITIHGLESIFPNADLFKPERWLGANEQVSEMKRSLLTFAMGPRGCVGRNLAWFELRLTLATLVRQFAFDVPSGMKVDMTPAQRFISKPKDGKLLVRAAKRAV</sequence>
<evidence type="ECO:0000256" key="3">
    <source>
        <dbReference type="SAM" id="Phobius"/>
    </source>
</evidence>
<dbReference type="Proteomes" id="UP000271241">
    <property type="component" value="Unassembled WGS sequence"/>
</dbReference>
<accession>A0A4P9XJU5</accession>
<dbReference type="InterPro" id="IPR050121">
    <property type="entry name" value="Cytochrome_P450_monoxygenase"/>
</dbReference>
<keyword evidence="2" id="KW-0408">Iron</keyword>
<evidence type="ECO:0000256" key="2">
    <source>
        <dbReference type="PIRSR" id="PIRSR602401-1"/>
    </source>
</evidence>
<feature type="transmembrane region" description="Helical" evidence="3">
    <location>
        <begin position="12"/>
        <end position="36"/>
    </location>
</feature>
<gene>
    <name evidence="4" type="ORF">THASP1DRAFT_32160</name>
</gene>
<keyword evidence="2" id="KW-0479">Metal-binding</keyword>
<dbReference type="GO" id="GO:0004497">
    <property type="term" value="F:monooxygenase activity"/>
    <property type="evidence" value="ECO:0007669"/>
    <property type="project" value="InterPro"/>
</dbReference>
<dbReference type="GO" id="GO:0005506">
    <property type="term" value="F:iron ion binding"/>
    <property type="evidence" value="ECO:0007669"/>
    <property type="project" value="InterPro"/>
</dbReference>
<evidence type="ECO:0000313" key="5">
    <source>
        <dbReference type="Proteomes" id="UP000271241"/>
    </source>
</evidence>
<dbReference type="OrthoDB" id="1470350at2759"/>
<dbReference type="Pfam" id="PF00067">
    <property type="entry name" value="p450"/>
    <property type="match status" value="1"/>
</dbReference>
<keyword evidence="3" id="KW-0472">Membrane</keyword>
<feature type="binding site" description="axial binding residue" evidence="2">
    <location>
        <position position="439"/>
    </location>
    <ligand>
        <name>heme</name>
        <dbReference type="ChEBI" id="CHEBI:30413"/>
    </ligand>
    <ligandPart>
        <name>Fe</name>
        <dbReference type="ChEBI" id="CHEBI:18248"/>
    </ligandPart>
</feature>
<dbReference type="AlphaFoldDB" id="A0A4P9XJU5"/>
<dbReference type="InterPro" id="IPR002401">
    <property type="entry name" value="Cyt_P450_E_grp-I"/>
</dbReference>
<proteinExistence type="inferred from homology"/>
<reference evidence="5" key="1">
    <citation type="journal article" date="2018" name="Nat. Microbiol.">
        <title>Leveraging single-cell genomics to expand the fungal tree of life.</title>
        <authorList>
            <person name="Ahrendt S.R."/>
            <person name="Quandt C.A."/>
            <person name="Ciobanu D."/>
            <person name="Clum A."/>
            <person name="Salamov A."/>
            <person name="Andreopoulos B."/>
            <person name="Cheng J.F."/>
            <person name="Woyke T."/>
            <person name="Pelin A."/>
            <person name="Henrissat B."/>
            <person name="Reynolds N.K."/>
            <person name="Benny G.L."/>
            <person name="Smith M.E."/>
            <person name="James T.Y."/>
            <person name="Grigoriev I.V."/>
        </authorList>
    </citation>
    <scope>NUCLEOTIDE SEQUENCE [LARGE SCALE GENOMIC DNA]</scope>
    <source>
        <strain evidence="5">RSA 1356</strain>
    </source>
</reference>
<dbReference type="PANTHER" id="PTHR24305">
    <property type="entry name" value="CYTOCHROME P450"/>
    <property type="match status" value="1"/>
</dbReference>
<evidence type="ECO:0000313" key="4">
    <source>
        <dbReference type="EMBL" id="RKP06012.1"/>
    </source>
</evidence>
<dbReference type="Gene3D" id="1.10.630.10">
    <property type="entry name" value="Cytochrome P450"/>
    <property type="match status" value="1"/>
</dbReference>
<organism evidence="4 5">
    <name type="scientific">Thamnocephalis sphaerospora</name>
    <dbReference type="NCBI Taxonomy" id="78915"/>
    <lineage>
        <taxon>Eukaryota</taxon>
        <taxon>Fungi</taxon>
        <taxon>Fungi incertae sedis</taxon>
        <taxon>Zoopagomycota</taxon>
        <taxon>Zoopagomycotina</taxon>
        <taxon>Zoopagomycetes</taxon>
        <taxon>Zoopagales</taxon>
        <taxon>Sigmoideomycetaceae</taxon>
        <taxon>Thamnocephalis</taxon>
    </lineage>
</organism>
<comment type="cofactor">
    <cofactor evidence="2">
        <name>heme</name>
        <dbReference type="ChEBI" id="CHEBI:30413"/>
    </cofactor>
</comment>
<dbReference type="GO" id="GO:0016705">
    <property type="term" value="F:oxidoreductase activity, acting on paired donors, with incorporation or reduction of molecular oxygen"/>
    <property type="evidence" value="ECO:0007669"/>
    <property type="project" value="InterPro"/>
</dbReference>
<keyword evidence="3" id="KW-0812">Transmembrane</keyword>
<evidence type="ECO:0000256" key="1">
    <source>
        <dbReference type="ARBA" id="ARBA00010617"/>
    </source>
</evidence>
<dbReference type="STRING" id="78915.A0A4P9XJU5"/>
<comment type="similarity">
    <text evidence="1">Belongs to the cytochrome P450 family.</text>
</comment>
<keyword evidence="5" id="KW-1185">Reference proteome</keyword>
<dbReference type="InterPro" id="IPR001128">
    <property type="entry name" value="Cyt_P450"/>
</dbReference>
<dbReference type="InterPro" id="IPR036396">
    <property type="entry name" value="Cyt_P450_sf"/>
</dbReference>
<keyword evidence="3" id="KW-1133">Transmembrane helix</keyword>
<dbReference type="PRINTS" id="PR00385">
    <property type="entry name" value="P450"/>
</dbReference>